<dbReference type="GO" id="GO:0003677">
    <property type="term" value="F:DNA binding"/>
    <property type="evidence" value="ECO:0007669"/>
    <property type="project" value="UniProtKB-KW"/>
</dbReference>
<evidence type="ECO:0000256" key="3">
    <source>
        <dbReference type="ARBA" id="ARBA00023125"/>
    </source>
</evidence>
<evidence type="ECO:0000313" key="8">
    <source>
        <dbReference type="EMBL" id="KAG8050231.1"/>
    </source>
</evidence>
<sequence>MAGRPASEQVAPHHSNRIRYIVGSSTSSSVSFQAGRERVRGIRDMQQPPVSYSFSPSPDMSDRDVDMQILTTLMADMEADSDSSSSTSSSSSSFSSWSAVDPQQLLQPAVAEPRRPAPPPKQQQQQTTLIGVRRRPWGKFAAEIRDSTRKGARVWLGTFDSPEAAAMAYDQAAFSVRGASAVLNFPVHRVQESLQALALGAAGGSPVLALKRRHSIRKRRSKPTKQQHHLQLQPTSTPTLTPPSSAGVVELEDLGADYLEELLRLSESSYCFTTATAAPSRRC</sequence>
<dbReference type="PANTHER" id="PTHR31190:SF34">
    <property type="entry name" value="OS09G0572000 PROTEIN"/>
    <property type="match status" value="1"/>
</dbReference>
<keyword evidence="4" id="KW-0804">Transcription</keyword>
<dbReference type="InterPro" id="IPR001471">
    <property type="entry name" value="AP2/ERF_dom"/>
</dbReference>
<evidence type="ECO:0000256" key="6">
    <source>
        <dbReference type="SAM" id="MobiDB-lite"/>
    </source>
</evidence>
<keyword evidence="9" id="KW-1185">Reference proteome</keyword>
<proteinExistence type="predicted"/>
<evidence type="ECO:0000256" key="4">
    <source>
        <dbReference type="ARBA" id="ARBA00023163"/>
    </source>
</evidence>
<dbReference type="AlphaFoldDB" id="A0A8J5RAR7"/>
<dbReference type="Proteomes" id="UP000729402">
    <property type="component" value="Unassembled WGS sequence"/>
</dbReference>
<dbReference type="EMBL" id="JAAALK010000289">
    <property type="protein sequence ID" value="KAG8050231.1"/>
    <property type="molecule type" value="Genomic_DNA"/>
</dbReference>
<dbReference type="GO" id="GO:0003700">
    <property type="term" value="F:DNA-binding transcription factor activity"/>
    <property type="evidence" value="ECO:0007669"/>
    <property type="project" value="InterPro"/>
</dbReference>
<dbReference type="GO" id="GO:0009873">
    <property type="term" value="P:ethylene-activated signaling pathway"/>
    <property type="evidence" value="ECO:0007669"/>
    <property type="project" value="InterPro"/>
</dbReference>
<feature type="compositionally biased region" description="Low complexity" evidence="6">
    <location>
        <begin position="82"/>
        <end position="98"/>
    </location>
</feature>
<evidence type="ECO:0000313" key="9">
    <source>
        <dbReference type="Proteomes" id="UP000729402"/>
    </source>
</evidence>
<feature type="compositionally biased region" description="Low complexity" evidence="6">
    <location>
        <begin position="230"/>
        <end position="244"/>
    </location>
</feature>
<protein>
    <recommendedName>
        <fullName evidence="7">AP2/ERF domain-containing protein</fullName>
    </recommendedName>
</protein>
<dbReference type="PANTHER" id="PTHR31190">
    <property type="entry name" value="DNA-BINDING DOMAIN"/>
    <property type="match status" value="1"/>
</dbReference>
<dbReference type="Pfam" id="PF00847">
    <property type="entry name" value="AP2"/>
    <property type="match status" value="1"/>
</dbReference>
<gene>
    <name evidence="8" type="ORF">GUJ93_ZPchr0009g2044</name>
</gene>
<name>A0A8J5RAR7_ZIZPA</name>
<organism evidence="8 9">
    <name type="scientific">Zizania palustris</name>
    <name type="common">Northern wild rice</name>
    <dbReference type="NCBI Taxonomy" id="103762"/>
    <lineage>
        <taxon>Eukaryota</taxon>
        <taxon>Viridiplantae</taxon>
        <taxon>Streptophyta</taxon>
        <taxon>Embryophyta</taxon>
        <taxon>Tracheophyta</taxon>
        <taxon>Spermatophyta</taxon>
        <taxon>Magnoliopsida</taxon>
        <taxon>Liliopsida</taxon>
        <taxon>Poales</taxon>
        <taxon>Poaceae</taxon>
        <taxon>BOP clade</taxon>
        <taxon>Oryzoideae</taxon>
        <taxon>Oryzeae</taxon>
        <taxon>Zizaniinae</taxon>
        <taxon>Zizania</taxon>
    </lineage>
</organism>
<dbReference type="OrthoDB" id="670255at2759"/>
<feature type="compositionally biased region" description="Polar residues" evidence="6">
    <location>
        <begin position="48"/>
        <end position="58"/>
    </location>
</feature>
<dbReference type="PROSITE" id="PS51032">
    <property type="entry name" value="AP2_ERF"/>
    <property type="match status" value="1"/>
</dbReference>
<evidence type="ECO:0000259" key="7">
    <source>
        <dbReference type="PROSITE" id="PS51032"/>
    </source>
</evidence>
<keyword evidence="3" id="KW-0238">DNA-binding</keyword>
<dbReference type="SMART" id="SM00380">
    <property type="entry name" value="AP2"/>
    <property type="match status" value="1"/>
</dbReference>
<reference evidence="8" key="1">
    <citation type="journal article" date="2021" name="bioRxiv">
        <title>Whole Genome Assembly and Annotation of Northern Wild Rice, Zizania palustris L., Supports a Whole Genome Duplication in the Zizania Genus.</title>
        <authorList>
            <person name="Haas M."/>
            <person name="Kono T."/>
            <person name="Macchietto M."/>
            <person name="Millas R."/>
            <person name="McGilp L."/>
            <person name="Shao M."/>
            <person name="Duquette J."/>
            <person name="Hirsch C.N."/>
            <person name="Kimball J."/>
        </authorList>
    </citation>
    <scope>NUCLEOTIDE SEQUENCE</scope>
    <source>
        <tissue evidence="8">Fresh leaf tissue</tissue>
    </source>
</reference>
<keyword evidence="2" id="KW-0805">Transcription regulation</keyword>
<feature type="region of interest" description="Disordered" evidence="6">
    <location>
        <begin position="215"/>
        <end position="244"/>
    </location>
</feature>
<comment type="caution">
    <text evidence="8">The sequence shown here is derived from an EMBL/GenBank/DDBJ whole genome shotgun (WGS) entry which is preliminary data.</text>
</comment>
<feature type="region of interest" description="Disordered" evidence="6">
    <location>
        <begin position="1"/>
        <end position="63"/>
    </location>
</feature>
<evidence type="ECO:0000256" key="2">
    <source>
        <dbReference type="ARBA" id="ARBA00023015"/>
    </source>
</evidence>
<feature type="domain" description="AP2/ERF" evidence="7">
    <location>
        <begin position="128"/>
        <end position="186"/>
    </location>
</feature>
<evidence type="ECO:0000256" key="1">
    <source>
        <dbReference type="ARBA" id="ARBA00004123"/>
    </source>
</evidence>
<feature type="region of interest" description="Disordered" evidence="6">
    <location>
        <begin position="78"/>
        <end position="98"/>
    </location>
</feature>
<keyword evidence="5" id="KW-0539">Nucleus</keyword>
<feature type="compositionally biased region" description="Basic residues" evidence="6">
    <location>
        <begin position="215"/>
        <end position="228"/>
    </location>
</feature>
<dbReference type="FunFam" id="3.30.730.10:FF:000001">
    <property type="entry name" value="Ethylene-responsive transcription factor 2"/>
    <property type="match status" value="1"/>
</dbReference>
<dbReference type="GO" id="GO:0005634">
    <property type="term" value="C:nucleus"/>
    <property type="evidence" value="ECO:0007669"/>
    <property type="project" value="UniProtKB-SubCell"/>
</dbReference>
<evidence type="ECO:0000256" key="5">
    <source>
        <dbReference type="ARBA" id="ARBA00023242"/>
    </source>
</evidence>
<comment type="subcellular location">
    <subcellularLocation>
        <location evidence="1">Nucleus</location>
    </subcellularLocation>
</comment>
<accession>A0A8J5RAR7</accession>
<dbReference type="CDD" id="cd00018">
    <property type="entry name" value="AP2"/>
    <property type="match status" value="1"/>
</dbReference>
<dbReference type="InterPro" id="IPR044808">
    <property type="entry name" value="ERF_plant"/>
</dbReference>
<reference evidence="8" key="2">
    <citation type="submission" date="2021-02" db="EMBL/GenBank/DDBJ databases">
        <authorList>
            <person name="Kimball J.A."/>
            <person name="Haas M.W."/>
            <person name="Macchietto M."/>
            <person name="Kono T."/>
            <person name="Duquette J."/>
            <person name="Shao M."/>
        </authorList>
    </citation>
    <scope>NUCLEOTIDE SEQUENCE</scope>
    <source>
        <tissue evidence="8">Fresh leaf tissue</tissue>
    </source>
</reference>